<name>A0A8S1L850_PARPR</name>
<gene>
    <name evidence="2" type="ORF">PPRIM_AZ9-3.1.T0280031</name>
</gene>
<keyword evidence="1" id="KW-0732">Signal</keyword>
<evidence type="ECO:0000313" key="3">
    <source>
        <dbReference type="Proteomes" id="UP000688137"/>
    </source>
</evidence>
<feature type="chain" id="PRO_5035921423" evidence="1">
    <location>
        <begin position="17"/>
        <end position="48"/>
    </location>
</feature>
<evidence type="ECO:0000256" key="1">
    <source>
        <dbReference type="SAM" id="SignalP"/>
    </source>
</evidence>
<accession>A0A8S1L850</accession>
<comment type="caution">
    <text evidence="2">The sequence shown here is derived from an EMBL/GenBank/DDBJ whole genome shotgun (WGS) entry which is preliminary data.</text>
</comment>
<keyword evidence="3" id="KW-1185">Reference proteome</keyword>
<evidence type="ECO:0000313" key="2">
    <source>
        <dbReference type="EMBL" id="CAD8058814.1"/>
    </source>
</evidence>
<organism evidence="2 3">
    <name type="scientific">Paramecium primaurelia</name>
    <dbReference type="NCBI Taxonomy" id="5886"/>
    <lineage>
        <taxon>Eukaryota</taxon>
        <taxon>Sar</taxon>
        <taxon>Alveolata</taxon>
        <taxon>Ciliophora</taxon>
        <taxon>Intramacronucleata</taxon>
        <taxon>Oligohymenophorea</taxon>
        <taxon>Peniculida</taxon>
        <taxon>Parameciidae</taxon>
        <taxon>Paramecium</taxon>
    </lineage>
</organism>
<sequence length="48" mass="5491">MKQIILNLLCIGICLSINHSNVQETLNAEMNNEHINEHDFIDISQLDV</sequence>
<proteinExistence type="predicted"/>
<dbReference type="EMBL" id="CAJJDM010000027">
    <property type="protein sequence ID" value="CAD8058814.1"/>
    <property type="molecule type" value="Genomic_DNA"/>
</dbReference>
<dbReference type="Proteomes" id="UP000688137">
    <property type="component" value="Unassembled WGS sequence"/>
</dbReference>
<dbReference type="AlphaFoldDB" id="A0A8S1L850"/>
<protein>
    <submittedName>
        <fullName evidence="2">Uncharacterized protein</fullName>
    </submittedName>
</protein>
<feature type="signal peptide" evidence="1">
    <location>
        <begin position="1"/>
        <end position="16"/>
    </location>
</feature>
<reference evidence="2" key="1">
    <citation type="submission" date="2021-01" db="EMBL/GenBank/DDBJ databases">
        <authorList>
            <consortium name="Genoscope - CEA"/>
            <person name="William W."/>
        </authorList>
    </citation>
    <scope>NUCLEOTIDE SEQUENCE</scope>
</reference>